<dbReference type="AlphaFoldDB" id="A0A9J6ES21"/>
<evidence type="ECO:0000256" key="1">
    <source>
        <dbReference type="SAM" id="MobiDB-lite"/>
    </source>
</evidence>
<evidence type="ECO:0008006" key="4">
    <source>
        <dbReference type="Google" id="ProtNLM"/>
    </source>
</evidence>
<name>A0A9J6ES21_RHIMP</name>
<dbReference type="InterPro" id="IPR032675">
    <property type="entry name" value="LRR_dom_sf"/>
</dbReference>
<dbReference type="Gene3D" id="3.80.10.10">
    <property type="entry name" value="Ribonuclease Inhibitor"/>
    <property type="match status" value="2"/>
</dbReference>
<gene>
    <name evidence="2" type="ORF">HPB51_008039</name>
</gene>
<sequence length="766" mass="85405">MVEKLEESEDANTTSMPGDSASPDKTAGVGSYDSMEFCELGLVRPTANVVSINSWKDELDFERACSAVVPGERCWLSSELTSWNRVLNSLEYELVETRPGCIRLKKADCDNCDSGKHVKDVARGAALLISWLLEHHLCIQEIKLFYPSGYGHNAPPVPFPIRVRPLVGLNPDRYLRHVNIEKAPHWSSNMVSDDHRGHLFELEGIHTVRGVEKLKVTSSSITFKFATELESLLRRNASTLKVVKLIKARLPRNVDHALRCLVNCESLTLHSYYDWDRRFPSLVSVAQLLHTSSALKDLSIIICPIKRKKQVTTIAEAIKANTSLTKLSVFSGDILYSPEPIFAALLVNKTLKELQLQQCNFDAPCGRALAIALYKNTSLRTVRITESAISLYGMQLLAVALKVNSTLEELELSSGEALLYRGICFLCASLAKNKTLKKLTLGKFRATKQEREALAQMLARNDSYGRVQLSWTNQDVNGLCSALISPTACLEELGLRDILGLSKEALKLLFDASASSEHVRTFRALWEGKVRTKGAAFCEMLKSNRYITMLDIFIGSGNASLVHDVFHALAENKGITKVMIGLDAIKSGETAADISYFLARNRTVTALDLTIMRHSFSAEFVDDFSKGMWQNRFIVKLKFNRNLIWDERSFTVFEAVRRNQAALNRAVDFILAPKVDRECAEAFELFSETSLLVSHAVKVSGKTEGEVLADKVLAANFLNDNYVTITGIVRNSVECYPAKGTQIAALNKDCWRAICRHLKVTDVLLK</sequence>
<accession>A0A9J6ES21</accession>
<evidence type="ECO:0000313" key="3">
    <source>
        <dbReference type="Proteomes" id="UP000821866"/>
    </source>
</evidence>
<comment type="caution">
    <text evidence="2">The sequence shown here is derived from an EMBL/GenBank/DDBJ whole genome shotgun (WGS) entry which is preliminary data.</text>
</comment>
<feature type="compositionally biased region" description="Acidic residues" evidence="1">
    <location>
        <begin position="1"/>
        <end position="10"/>
    </location>
</feature>
<keyword evidence="3" id="KW-1185">Reference proteome</keyword>
<dbReference type="SUPFAM" id="SSF52047">
    <property type="entry name" value="RNI-like"/>
    <property type="match status" value="1"/>
</dbReference>
<evidence type="ECO:0000313" key="2">
    <source>
        <dbReference type="EMBL" id="KAH8036991.1"/>
    </source>
</evidence>
<protein>
    <recommendedName>
        <fullName evidence="4">Ran gtpase-activating protein</fullName>
    </recommendedName>
</protein>
<reference evidence="2" key="2">
    <citation type="submission" date="2021-09" db="EMBL/GenBank/DDBJ databases">
        <authorList>
            <person name="Jia N."/>
            <person name="Wang J."/>
            <person name="Shi W."/>
            <person name="Du L."/>
            <person name="Sun Y."/>
            <person name="Zhan W."/>
            <person name="Jiang J."/>
            <person name="Wang Q."/>
            <person name="Zhang B."/>
            <person name="Ji P."/>
            <person name="Sakyi L.B."/>
            <person name="Cui X."/>
            <person name="Yuan T."/>
            <person name="Jiang B."/>
            <person name="Yang W."/>
            <person name="Lam T.T.-Y."/>
            <person name="Chang Q."/>
            <person name="Ding S."/>
            <person name="Wang X."/>
            <person name="Zhu J."/>
            <person name="Ruan X."/>
            <person name="Zhao L."/>
            <person name="Wei J."/>
            <person name="Que T."/>
            <person name="Du C."/>
            <person name="Cheng J."/>
            <person name="Dai P."/>
            <person name="Han X."/>
            <person name="Huang E."/>
            <person name="Gao Y."/>
            <person name="Liu J."/>
            <person name="Shao H."/>
            <person name="Ye R."/>
            <person name="Li L."/>
            <person name="Wei W."/>
            <person name="Wang X."/>
            <person name="Wang C."/>
            <person name="Huo Q."/>
            <person name="Li W."/>
            <person name="Guo W."/>
            <person name="Chen H."/>
            <person name="Chen S."/>
            <person name="Zhou L."/>
            <person name="Zhou L."/>
            <person name="Ni X."/>
            <person name="Tian J."/>
            <person name="Zhou Y."/>
            <person name="Sheng Y."/>
            <person name="Liu T."/>
            <person name="Pan Y."/>
            <person name="Xia L."/>
            <person name="Li J."/>
            <person name="Zhao F."/>
            <person name="Cao W."/>
        </authorList>
    </citation>
    <scope>NUCLEOTIDE SEQUENCE</scope>
    <source>
        <strain evidence="2">Rmic-2018</strain>
        <tissue evidence="2">Larvae</tissue>
    </source>
</reference>
<dbReference type="VEuPathDB" id="VectorBase:LOC119163712"/>
<dbReference type="PANTHER" id="PTHR47679:SF2">
    <property type="entry name" value="C-TERMINAL OF ROC (COR) DOMAIN-CONTAINING PROTEIN"/>
    <property type="match status" value="1"/>
</dbReference>
<dbReference type="PANTHER" id="PTHR47679">
    <property type="entry name" value="PROTEIN TORNADO 1"/>
    <property type="match status" value="1"/>
</dbReference>
<organism evidence="2 3">
    <name type="scientific">Rhipicephalus microplus</name>
    <name type="common">Cattle tick</name>
    <name type="synonym">Boophilus microplus</name>
    <dbReference type="NCBI Taxonomy" id="6941"/>
    <lineage>
        <taxon>Eukaryota</taxon>
        <taxon>Metazoa</taxon>
        <taxon>Ecdysozoa</taxon>
        <taxon>Arthropoda</taxon>
        <taxon>Chelicerata</taxon>
        <taxon>Arachnida</taxon>
        <taxon>Acari</taxon>
        <taxon>Parasitiformes</taxon>
        <taxon>Ixodida</taxon>
        <taxon>Ixodoidea</taxon>
        <taxon>Ixodidae</taxon>
        <taxon>Rhipicephalinae</taxon>
        <taxon>Rhipicephalus</taxon>
        <taxon>Boophilus</taxon>
    </lineage>
</organism>
<dbReference type="Proteomes" id="UP000821866">
    <property type="component" value="Chromosome 10"/>
</dbReference>
<reference evidence="2" key="1">
    <citation type="journal article" date="2020" name="Cell">
        <title>Large-Scale Comparative Analyses of Tick Genomes Elucidate Their Genetic Diversity and Vector Capacities.</title>
        <authorList>
            <consortium name="Tick Genome and Microbiome Consortium (TIGMIC)"/>
            <person name="Jia N."/>
            <person name="Wang J."/>
            <person name="Shi W."/>
            <person name="Du L."/>
            <person name="Sun Y."/>
            <person name="Zhan W."/>
            <person name="Jiang J.F."/>
            <person name="Wang Q."/>
            <person name="Zhang B."/>
            <person name="Ji P."/>
            <person name="Bell-Sakyi L."/>
            <person name="Cui X.M."/>
            <person name="Yuan T.T."/>
            <person name="Jiang B.G."/>
            <person name="Yang W.F."/>
            <person name="Lam T.T."/>
            <person name="Chang Q.C."/>
            <person name="Ding S.J."/>
            <person name="Wang X.J."/>
            <person name="Zhu J.G."/>
            <person name="Ruan X.D."/>
            <person name="Zhao L."/>
            <person name="Wei J.T."/>
            <person name="Ye R.Z."/>
            <person name="Que T.C."/>
            <person name="Du C.H."/>
            <person name="Zhou Y.H."/>
            <person name="Cheng J.X."/>
            <person name="Dai P.F."/>
            <person name="Guo W.B."/>
            <person name="Han X.H."/>
            <person name="Huang E.J."/>
            <person name="Li L.F."/>
            <person name="Wei W."/>
            <person name="Gao Y.C."/>
            <person name="Liu J.Z."/>
            <person name="Shao H.Z."/>
            <person name="Wang X."/>
            <person name="Wang C.C."/>
            <person name="Yang T.C."/>
            <person name="Huo Q.B."/>
            <person name="Li W."/>
            <person name="Chen H.Y."/>
            <person name="Chen S.E."/>
            <person name="Zhou L.G."/>
            <person name="Ni X.B."/>
            <person name="Tian J.H."/>
            <person name="Sheng Y."/>
            <person name="Liu T."/>
            <person name="Pan Y.S."/>
            <person name="Xia L.Y."/>
            <person name="Li J."/>
            <person name="Zhao F."/>
            <person name="Cao W.C."/>
        </authorList>
    </citation>
    <scope>NUCLEOTIDE SEQUENCE</scope>
    <source>
        <strain evidence="2">Rmic-2018</strain>
    </source>
</reference>
<dbReference type="EMBL" id="JABSTU010000002">
    <property type="protein sequence ID" value="KAH8036991.1"/>
    <property type="molecule type" value="Genomic_DNA"/>
</dbReference>
<feature type="region of interest" description="Disordered" evidence="1">
    <location>
        <begin position="1"/>
        <end position="27"/>
    </location>
</feature>
<proteinExistence type="predicted"/>